<feature type="domain" description="Response regulatory" evidence="7">
    <location>
        <begin position="4"/>
        <end position="118"/>
    </location>
</feature>
<dbReference type="PANTHER" id="PTHR32071">
    <property type="entry name" value="TRANSCRIPTIONAL REGULATORY PROTEIN"/>
    <property type="match status" value="1"/>
</dbReference>
<dbReference type="PROSITE" id="PS00676">
    <property type="entry name" value="SIGMA54_INTERACT_2"/>
    <property type="match status" value="1"/>
</dbReference>
<evidence type="ECO:0000256" key="1">
    <source>
        <dbReference type="ARBA" id="ARBA00022741"/>
    </source>
</evidence>
<sequence length="451" mass="49772">MSSKVLIIDDEEKLRSLLARIISIEGIEVLQAPNAKAGLRKLETEGIDIVISDVKLPDAHGVELVQTIKEKYKTVEVILLTAYGNIPDGVQAIKNGAFDYITKGDDNNKILPMLSRAAEKVALTKRVLQLEKQLEKKYSFDTIYGKAKSIVAAVDAARKVAATDATVLLTGETGTGKEVFAQAIHNGSTRVKFPFIAVNCSTFSKELLENELFGHKAGAFTGAIKDTKGIFEEANNGTVFLDEIGEMPLDLQAKLLRVLESGEFLKVGDSKTTKINVRVIAATNRDLQKEIEAGRFREDLFYRIAVFNIALPALRERVTDIEALAQFFLQLFAKKIGKKISSLSADYIVALKQHGWKGNIRELRNVIERSVILTEGNELDTDSLPAEFQISATGSTADGRKPLSAFDLATAEQLHIRKVMNYANGNKTEAARLLNIALTTLYRKLDEYQIK</sequence>
<dbReference type="InterPro" id="IPR027417">
    <property type="entry name" value="P-loop_NTPase"/>
</dbReference>
<dbReference type="PRINTS" id="PR01590">
    <property type="entry name" value="HTHFIS"/>
</dbReference>
<keyword evidence="1" id="KW-0547">Nucleotide-binding</keyword>
<dbReference type="SMART" id="SM00448">
    <property type="entry name" value="REC"/>
    <property type="match status" value="1"/>
</dbReference>
<evidence type="ECO:0000259" key="7">
    <source>
        <dbReference type="PROSITE" id="PS50110"/>
    </source>
</evidence>
<dbReference type="PANTHER" id="PTHR32071:SF121">
    <property type="entry name" value="SIGMA L-DEPENDENT TRANSCRIPTIONAL REGULATOR YQIR-RELATED"/>
    <property type="match status" value="1"/>
</dbReference>
<keyword evidence="3" id="KW-0805">Transcription regulation</keyword>
<dbReference type="Pfam" id="PF00158">
    <property type="entry name" value="Sigma54_activat"/>
    <property type="match status" value="1"/>
</dbReference>
<proteinExistence type="predicted"/>
<dbReference type="Gene3D" id="3.40.50.2300">
    <property type="match status" value="1"/>
</dbReference>
<protein>
    <submittedName>
        <fullName evidence="8">Sigma-54 dependent transcriptional regulator</fullName>
    </submittedName>
</protein>
<dbReference type="InterPro" id="IPR002078">
    <property type="entry name" value="Sigma_54_int"/>
</dbReference>
<dbReference type="InterPro" id="IPR025943">
    <property type="entry name" value="Sigma_54_int_dom_ATP-bd_2"/>
</dbReference>
<evidence type="ECO:0000256" key="4">
    <source>
        <dbReference type="ARBA" id="ARBA00023163"/>
    </source>
</evidence>
<keyword evidence="2" id="KW-0067">ATP-binding</keyword>
<feature type="modified residue" description="4-aspartylphosphate" evidence="5">
    <location>
        <position position="53"/>
    </location>
</feature>
<dbReference type="SUPFAM" id="SSF52540">
    <property type="entry name" value="P-loop containing nucleoside triphosphate hydrolases"/>
    <property type="match status" value="1"/>
</dbReference>
<dbReference type="Pfam" id="PF25601">
    <property type="entry name" value="AAA_lid_14"/>
    <property type="match status" value="1"/>
</dbReference>
<dbReference type="InterPro" id="IPR025662">
    <property type="entry name" value="Sigma_54_int_dom_ATP-bd_1"/>
</dbReference>
<dbReference type="PROSITE" id="PS50110">
    <property type="entry name" value="RESPONSE_REGULATORY"/>
    <property type="match status" value="1"/>
</dbReference>
<dbReference type="CDD" id="cd00009">
    <property type="entry name" value="AAA"/>
    <property type="match status" value="1"/>
</dbReference>
<dbReference type="SUPFAM" id="SSF46689">
    <property type="entry name" value="Homeodomain-like"/>
    <property type="match status" value="1"/>
</dbReference>
<dbReference type="Pfam" id="PF00072">
    <property type="entry name" value="Response_reg"/>
    <property type="match status" value="1"/>
</dbReference>
<keyword evidence="4" id="KW-0804">Transcription</keyword>
<evidence type="ECO:0000259" key="6">
    <source>
        <dbReference type="PROSITE" id="PS50045"/>
    </source>
</evidence>
<dbReference type="InterPro" id="IPR011006">
    <property type="entry name" value="CheY-like_superfamily"/>
</dbReference>
<evidence type="ECO:0000256" key="2">
    <source>
        <dbReference type="ARBA" id="ARBA00022840"/>
    </source>
</evidence>
<dbReference type="InterPro" id="IPR001789">
    <property type="entry name" value="Sig_transdc_resp-reg_receiver"/>
</dbReference>
<dbReference type="Gene3D" id="3.40.50.300">
    <property type="entry name" value="P-loop containing nucleotide triphosphate hydrolases"/>
    <property type="match status" value="1"/>
</dbReference>
<dbReference type="InterPro" id="IPR009057">
    <property type="entry name" value="Homeodomain-like_sf"/>
</dbReference>
<evidence type="ECO:0000313" key="8">
    <source>
        <dbReference type="EMBL" id="WQD37706.1"/>
    </source>
</evidence>
<evidence type="ECO:0000256" key="3">
    <source>
        <dbReference type="ARBA" id="ARBA00023015"/>
    </source>
</evidence>
<dbReference type="SMART" id="SM00382">
    <property type="entry name" value="AAA"/>
    <property type="match status" value="1"/>
</dbReference>
<organism evidence="8 9">
    <name type="scientific">Niabella yanshanensis</name>
    <dbReference type="NCBI Taxonomy" id="577386"/>
    <lineage>
        <taxon>Bacteria</taxon>
        <taxon>Pseudomonadati</taxon>
        <taxon>Bacteroidota</taxon>
        <taxon>Chitinophagia</taxon>
        <taxon>Chitinophagales</taxon>
        <taxon>Chitinophagaceae</taxon>
        <taxon>Niabella</taxon>
    </lineage>
</organism>
<name>A0ABZ0W6K2_9BACT</name>
<dbReference type="Gene3D" id="1.10.10.60">
    <property type="entry name" value="Homeodomain-like"/>
    <property type="match status" value="1"/>
</dbReference>
<dbReference type="PROSITE" id="PS00675">
    <property type="entry name" value="SIGMA54_INTERACT_1"/>
    <property type="match status" value="1"/>
</dbReference>
<dbReference type="RefSeq" id="WP_114791517.1">
    <property type="nucleotide sequence ID" value="NZ_CP139960.1"/>
</dbReference>
<keyword evidence="9" id="KW-1185">Reference proteome</keyword>
<gene>
    <name evidence="8" type="ORF">U0035_18710</name>
</gene>
<evidence type="ECO:0000313" key="9">
    <source>
        <dbReference type="Proteomes" id="UP001325680"/>
    </source>
</evidence>
<reference evidence="8 9" key="1">
    <citation type="submission" date="2023-12" db="EMBL/GenBank/DDBJ databases">
        <title>Genome sequencing and assembly of bacterial species from a model synthetic community.</title>
        <authorList>
            <person name="Hogle S.L."/>
        </authorList>
    </citation>
    <scope>NUCLEOTIDE SEQUENCE [LARGE SCALE GENOMIC DNA]</scope>
    <source>
        <strain evidence="8 9">HAMBI_3031</strain>
    </source>
</reference>
<accession>A0ABZ0W6K2</accession>
<evidence type="ECO:0000256" key="5">
    <source>
        <dbReference type="PROSITE-ProRule" id="PRU00169"/>
    </source>
</evidence>
<dbReference type="InterPro" id="IPR002197">
    <property type="entry name" value="HTH_Fis"/>
</dbReference>
<feature type="domain" description="Sigma-54 factor interaction" evidence="6">
    <location>
        <begin position="143"/>
        <end position="372"/>
    </location>
</feature>
<dbReference type="Gene3D" id="1.10.8.60">
    <property type="match status" value="1"/>
</dbReference>
<dbReference type="EMBL" id="CP139960">
    <property type="protein sequence ID" value="WQD37706.1"/>
    <property type="molecule type" value="Genomic_DNA"/>
</dbReference>
<dbReference type="Proteomes" id="UP001325680">
    <property type="component" value="Chromosome"/>
</dbReference>
<dbReference type="SUPFAM" id="SSF52172">
    <property type="entry name" value="CheY-like"/>
    <property type="match status" value="1"/>
</dbReference>
<keyword evidence="5" id="KW-0597">Phosphoprotein</keyword>
<dbReference type="Pfam" id="PF02954">
    <property type="entry name" value="HTH_8"/>
    <property type="match status" value="1"/>
</dbReference>
<dbReference type="InterPro" id="IPR058031">
    <property type="entry name" value="AAA_lid_NorR"/>
</dbReference>
<dbReference type="InterPro" id="IPR003593">
    <property type="entry name" value="AAA+_ATPase"/>
</dbReference>
<dbReference type="PROSITE" id="PS50045">
    <property type="entry name" value="SIGMA54_INTERACT_4"/>
    <property type="match status" value="1"/>
</dbReference>